<dbReference type="STRING" id="1423803.FD13_GL000470"/>
<protein>
    <submittedName>
        <fullName evidence="2">Uncharacterized protein</fullName>
    </submittedName>
</protein>
<dbReference type="AlphaFoldDB" id="A0A0R2DFX5"/>
<proteinExistence type="predicted"/>
<evidence type="ECO:0000313" key="3">
    <source>
        <dbReference type="Proteomes" id="UP000051589"/>
    </source>
</evidence>
<name>A0A0R2DFX5_9LACO</name>
<comment type="caution">
    <text evidence="2">The sequence shown here is derived from an EMBL/GenBank/DDBJ whole genome shotgun (WGS) entry which is preliminary data.</text>
</comment>
<gene>
    <name evidence="2" type="ORF">FD13_GL000470</name>
</gene>
<dbReference type="EMBL" id="AYZH01000013">
    <property type="protein sequence ID" value="KRN01883.1"/>
    <property type="molecule type" value="Genomic_DNA"/>
</dbReference>
<keyword evidence="3" id="KW-1185">Reference proteome</keyword>
<reference evidence="2 3" key="1">
    <citation type="journal article" date="2015" name="Genome Announc.">
        <title>Expanding the biotechnology potential of lactobacilli through comparative genomics of 213 strains and associated genera.</title>
        <authorList>
            <person name="Sun Z."/>
            <person name="Harris H.M."/>
            <person name="McCann A."/>
            <person name="Guo C."/>
            <person name="Argimon S."/>
            <person name="Zhang W."/>
            <person name="Yang X."/>
            <person name="Jeffery I.B."/>
            <person name="Cooney J.C."/>
            <person name="Kagawa T.F."/>
            <person name="Liu W."/>
            <person name="Song Y."/>
            <person name="Salvetti E."/>
            <person name="Wrobel A."/>
            <person name="Rasinkangas P."/>
            <person name="Parkhill J."/>
            <person name="Rea M.C."/>
            <person name="O'Sullivan O."/>
            <person name="Ritari J."/>
            <person name="Douillard F.P."/>
            <person name="Paul Ross R."/>
            <person name="Yang R."/>
            <person name="Briner A.E."/>
            <person name="Felis G.E."/>
            <person name="de Vos W.M."/>
            <person name="Barrangou R."/>
            <person name="Klaenhammer T.R."/>
            <person name="Caufield P.W."/>
            <person name="Cui Y."/>
            <person name="Zhang H."/>
            <person name="O'Toole P.W."/>
        </authorList>
    </citation>
    <scope>NUCLEOTIDE SEQUENCE [LARGE SCALE GENOMIC DNA]</scope>
    <source>
        <strain evidence="2 3">DSM 21775</strain>
    </source>
</reference>
<evidence type="ECO:0000256" key="1">
    <source>
        <dbReference type="SAM" id="MobiDB-lite"/>
    </source>
</evidence>
<feature type="region of interest" description="Disordered" evidence="1">
    <location>
        <begin position="17"/>
        <end position="62"/>
    </location>
</feature>
<sequence>MIIPVVEVAGWWNRWEGDRPKVSGVLPEDGLVSEMEAETQNGTNTGDSNEQPGKSPRVSGDF</sequence>
<organism evidence="2 3">
    <name type="scientific">Levilactobacillus senmaizukei DSM 21775 = NBRC 103853</name>
    <dbReference type="NCBI Taxonomy" id="1423803"/>
    <lineage>
        <taxon>Bacteria</taxon>
        <taxon>Bacillati</taxon>
        <taxon>Bacillota</taxon>
        <taxon>Bacilli</taxon>
        <taxon>Lactobacillales</taxon>
        <taxon>Lactobacillaceae</taxon>
        <taxon>Levilactobacillus</taxon>
    </lineage>
</organism>
<dbReference type="Proteomes" id="UP000051589">
    <property type="component" value="Unassembled WGS sequence"/>
</dbReference>
<accession>A0A0R2DFX5</accession>
<evidence type="ECO:0000313" key="2">
    <source>
        <dbReference type="EMBL" id="KRN01883.1"/>
    </source>
</evidence>
<feature type="compositionally biased region" description="Polar residues" evidence="1">
    <location>
        <begin position="38"/>
        <end position="52"/>
    </location>
</feature>